<proteinExistence type="predicted"/>
<dbReference type="Pfam" id="PF01370">
    <property type="entry name" value="Epimerase"/>
    <property type="match status" value="1"/>
</dbReference>
<dbReference type="GO" id="GO:0004029">
    <property type="term" value="F:aldehyde dehydrogenase (NAD+) activity"/>
    <property type="evidence" value="ECO:0007669"/>
    <property type="project" value="TreeGrafter"/>
</dbReference>
<reference evidence="2 3" key="1">
    <citation type="submission" date="2020-04" db="EMBL/GenBank/DDBJ databases">
        <authorList>
            <person name="De Canck E."/>
        </authorList>
    </citation>
    <scope>NUCLEOTIDE SEQUENCE [LARGE SCALE GENOMIC DNA]</scope>
    <source>
        <strain evidence="2 3">LMG 29542</strain>
    </source>
</reference>
<evidence type="ECO:0000259" key="1">
    <source>
        <dbReference type="Pfam" id="PF01370"/>
    </source>
</evidence>
<gene>
    <name evidence="2" type="ORF">LMG29542_00220</name>
</gene>
<dbReference type="PANTHER" id="PTHR48079">
    <property type="entry name" value="PROTEIN YEEZ"/>
    <property type="match status" value="1"/>
</dbReference>
<sequence length="364" mass="40416">MQSAPGGYNSCTMNATRTLRRPRVLIVGCGDVGTRCVERLRHRAHIFALTSHAGRRAELRAAGATPLVGDLDVRRSLARVAGLAPTVLHLAPPPKTGDDDTRTRALLATLTAPRVRAAAHAHLAAHTPLGRQRRLRAAWTPHKTARTRIVPDGPQRARRLHAPPRIVYASTSGVYGDCGGALIDETRPVAPGNARAKRRVSAERQLRRAAVRGGVSTSIARIPGIYAANRLPLARLERRTPALIDAEDVYTNHIHADDLAAILLRMATHGRPSRVIHASDDSTLKMGEYFDRVADAFELARAPRVSRIEAERQLEPMMLSFMRESRRLANERLKRELKVRLRYPDVDDFFRTVRAQRLQRKGQD</sequence>
<evidence type="ECO:0000313" key="2">
    <source>
        <dbReference type="EMBL" id="CAB3746477.1"/>
    </source>
</evidence>
<evidence type="ECO:0000313" key="3">
    <source>
        <dbReference type="Proteomes" id="UP000494363"/>
    </source>
</evidence>
<dbReference type="GO" id="GO:0005737">
    <property type="term" value="C:cytoplasm"/>
    <property type="evidence" value="ECO:0007669"/>
    <property type="project" value="TreeGrafter"/>
</dbReference>
<keyword evidence="3" id="KW-1185">Reference proteome</keyword>
<feature type="domain" description="NAD-dependent epimerase/dehydratase" evidence="1">
    <location>
        <begin position="25"/>
        <end position="273"/>
    </location>
</feature>
<dbReference type="InterPro" id="IPR036291">
    <property type="entry name" value="NAD(P)-bd_dom_sf"/>
</dbReference>
<dbReference type="Proteomes" id="UP000494363">
    <property type="component" value="Unassembled WGS sequence"/>
</dbReference>
<organism evidence="2 3">
    <name type="scientific">Paraburkholderia humisilvae</name>
    <dbReference type="NCBI Taxonomy" id="627669"/>
    <lineage>
        <taxon>Bacteria</taxon>
        <taxon>Pseudomonadati</taxon>
        <taxon>Pseudomonadota</taxon>
        <taxon>Betaproteobacteria</taxon>
        <taxon>Burkholderiales</taxon>
        <taxon>Burkholderiaceae</taxon>
        <taxon>Paraburkholderia</taxon>
    </lineage>
</organism>
<protein>
    <recommendedName>
        <fullName evidence="1">NAD-dependent epimerase/dehydratase domain-containing protein</fullName>
    </recommendedName>
</protein>
<dbReference type="EMBL" id="CADIKH010000001">
    <property type="protein sequence ID" value="CAB3746477.1"/>
    <property type="molecule type" value="Genomic_DNA"/>
</dbReference>
<dbReference type="PANTHER" id="PTHR48079:SF6">
    <property type="entry name" value="NAD(P)-BINDING DOMAIN-CONTAINING PROTEIN-RELATED"/>
    <property type="match status" value="1"/>
</dbReference>
<name>A0A6J5CZ88_9BURK</name>
<dbReference type="SUPFAM" id="SSF51735">
    <property type="entry name" value="NAD(P)-binding Rossmann-fold domains"/>
    <property type="match status" value="1"/>
</dbReference>
<dbReference type="InterPro" id="IPR001509">
    <property type="entry name" value="Epimerase_deHydtase"/>
</dbReference>
<dbReference type="Gene3D" id="3.40.50.720">
    <property type="entry name" value="NAD(P)-binding Rossmann-like Domain"/>
    <property type="match status" value="1"/>
</dbReference>
<accession>A0A6J5CZ88</accession>
<dbReference type="AlphaFoldDB" id="A0A6J5CZ88"/>
<dbReference type="InterPro" id="IPR051783">
    <property type="entry name" value="NAD(P)-dependent_oxidoreduct"/>
</dbReference>